<keyword evidence="1" id="KW-0808">Transferase</keyword>
<keyword evidence="2" id="KW-1185">Reference proteome</keyword>
<gene>
    <name evidence="1" type="primary">STE11</name>
    <name evidence="1" type="ORF">FBU59_004946</name>
</gene>
<name>A0ACC1J3Y3_9FUNG</name>
<dbReference type="EMBL" id="JANBPW010003751">
    <property type="protein sequence ID" value="KAJ1936789.1"/>
    <property type="molecule type" value="Genomic_DNA"/>
</dbReference>
<protein>
    <submittedName>
        <fullName evidence="1">ATP binding</fullName>
        <ecNumber evidence="1">2.7.11.25</ecNumber>
    </submittedName>
</protein>
<evidence type="ECO:0000313" key="2">
    <source>
        <dbReference type="Proteomes" id="UP001150603"/>
    </source>
</evidence>
<dbReference type="Proteomes" id="UP001150603">
    <property type="component" value="Unassembled WGS sequence"/>
</dbReference>
<evidence type="ECO:0000313" key="1">
    <source>
        <dbReference type="EMBL" id="KAJ1936789.1"/>
    </source>
</evidence>
<sequence length="500" mass="54223">MKSGTTRRPFSAASRQGDEFADDGPETQYSMQQVVQWSEGRVGQWLRKQGFARHERAFMENQINGEALLELDYNLLKELSVRTVGERVRLNIAIRDLRNKCLQGDAIASARPDTSRSKARGLPSLQIINEPHTSGVSTLVGTQQMPPPPMIRGPSKELPNIPTGSPGTAQTASTLGGSNSTATSSVIRSPGLREIGAPPPTFPFGLTEPGSIKGPGNLRYRKMTAIPASQSPATKPATLDPNSPESRLRALFGGHLHSPGPPSQMNQVDTDAQEQLEEVERLNMQFQELFGTDIGVTNLADSLSLKVRQVAITGPDHVVRHISVSSTRSAHEILARILREFDLDRDVDKDRYALFVMSTDGGGARSLTDSEIVEIFNDPDSLVREKIFLRKRHQLAKPTPGARRSEQLQKAFEKLGNILPRQSSHNTISSLSAHSQTSASSSTLLGSTQMANEAGSSSMQPALSPQPTGPQPLGQSVVSLAQMQQGQTKPQNPSSIDKLQ</sequence>
<dbReference type="EC" id="2.7.11.25" evidence="1"/>
<organism evidence="1 2">
    <name type="scientific">Linderina macrospora</name>
    <dbReference type="NCBI Taxonomy" id="4868"/>
    <lineage>
        <taxon>Eukaryota</taxon>
        <taxon>Fungi</taxon>
        <taxon>Fungi incertae sedis</taxon>
        <taxon>Zoopagomycota</taxon>
        <taxon>Kickxellomycotina</taxon>
        <taxon>Kickxellomycetes</taxon>
        <taxon>Kickxellales</taxon>
        <taxon>Kickxellaceae</taxon>
        <taxon>Linderina</taxon>
    </lineage>
</organism>
<accession>A0ACC1J3Y3</accession>
<feature type="non-terminal residue" evidence="1">
    <location>
        <position position="500"/>
    </location>
</feature>
<proteinExistence type="predicted"/>
<comment type="caution">
    <text evidence="1">The sequence shown here is derived from an EMBL/GenBank/DDBJ whole genome shotgun (WGS) entry which is preliminary data.</text>
</comment>
<reference evidence="1" key="1">
    <citation type="submission" date="2022-07" db="EMBL/GenBank/DDBJ databases">
        <title>Phylogenomic reconstructions and comparative analyses of Kickxellomycotina fungi.</title>
        <authorList>
            <person name="Reynolds N.K."/>
            <person name="Stajich J.E."/>
            <person name="Barry K."/>
            <person name="Grigoriev I.V."/>
            <person name="Crous P."/>
            <person name="Smith M.E."/>
        </authorList>
    </citation>
    <scope>NUCLEOTIDE SEQUENCE</scope>
    <source>
        <strain evidence="1">NRRL 5244</strain>
    </source>
</reference>